<dbReference type="OrthoDB" id="9807519at2"/>
<dbReference type="GO" id="GO:0004557">
    <property type="term" value="F:alpha-galactosidase activity"/>
    <property type="evidence" value="ECO:0007669"/>
    <property type="project" value="UniProtKB-EC"/>
</dbReference>
<dbReference type="GO" id="GO:0005975">
    <property type="term" value="P:carbohydrate metabolic process"/>
    <property type="evidence" value="ECO:0007669"/>
    <property type="project" value="InterPro"/>
</dbReference>
<feature type="chain" id="PRO_5014731433" description="Alpha-galactosidase" evidence="6">
    <location>
        <begin position="25"/>
        <end position="462"/>
    </location>
</feature>
<reference evidence="9" key="1">
    <citation type="submission" date="2018-02" db="EMBL/GenBank/DDBJ databases">
        <authorList>
            <person name="Hausmann B."/>
        </authorList>
    </citation>
    <scope>NUCLEOTIDE SEQUENCE [LARGE SCALE GENOMIC DNA]</scope>
    <source>
        <strain evidence="9">Peat soil MAG SbA5</strain>
    </source>
</reference>
<dbReference type="AlphaFoldDB" id="A0A2N9LSU4"/>
<feature type="signal peptide" evidence="6">
    <location>
        <begin position="1"/>
        <end position="24"/>
    </location>
</feature>
<proteinExistence type="inferred from homology"/>
<keyword evidence="4 5" id="KW-0326">Glycosidase</keyword>
<dbReference type="SUPFAM" id="SSF51011">
    <property type="entry name" value="Glycosyl hydrolase domain"/>
    <property type="match status" value="1"/>
</dbReference>
<dbReference type="CDD" id="cd14792">
    <property type="entry name" value="GH27"/>
    <property type="match status" value="1"/>
</dbReference>
<sequence length="462" mass="51667">MARSAFISATLFVILFLVPPLSHAQTLAASPPMGWNSWDSYGLTIDEDQFKANVKVLASLEQYGWKYAVVDEGWYMANPAGKTVELRKYLWNSNGLLIPAPDRFPSAADGAGFKPLADWVHEQGLKFGIHIMRGIPRQVVEANLPIADTLFHAEDAADKTSPCPWDEGNWGVKDNAAGQAYYDSMLRLYASWGLDFLKVDCIATNPYRPSEIRQIAEAIHKTGRPIVLSLSPGPTALDDAAEVAKYAQMWRISNDHWDGWTFHEQPYHDEFPFGLKGDFDRLAQWFTYTSPGAWPDADMLPEGWLGPSPGWGPPRQSHETPDEQRTEFTLWCVARSPLIFGGNLTRLDALSRSLLTNQTLIFIDQNASYSRPVDTANLGPGFENARVWRSTIAEPGARGYAEYFTFFNLGDSPTTLHTAWKQLGLEGAKYSVRNVWDDSVVKESKEMSVTLPPHGSALFEMR</sequence>
<dbReference type="Gene3D" id="3.20.20.70">
    <property type="entry name" value="Aldolase class I"/>
    <property type="match status" value="1"/>
</dbReference>
<dbReference type="PRINTS" id="PR00740">
    <property type="entry name" value="GLHYDRLASE27"/>
</dbReference>
<dbReference type="Gene3D" id="2.60.40.1180">
    <property type="entry name" value="Golgi alpha-mannosidase II"/>
    <property type="match status" value="1"/>
</dbReference>
<keyword evidence="3 5" id="KW-0378">Hydrolase</keyword>
<dbReference type="Pfam" id="PF16499">
    <property type="entry name" value="Melibiase_2"/>
    <property type="match status" value="1"/>
</dbReference>
<evidence type="ECO:0000256" key="3">
    <source>
        <dbReference type="ARBA" id="ARBA00022801"/>
    </source>
</evidence>
<evidence type="ECO:0000256" key="2">
    <source>
        <dbReference type="ARBA" id="ARBA00022729"/>
    </source>
</evidence>
<keyword evidence="2 6" id="KW-0732">Signal</keyword>
<accession>A0A2N9LSU4</accession>
<evidence type="ECO:0000256" key="6">
    <source>
        <dbReference type="SAM" id="SignalP"/>
    </source>
</evidence>
<dbReference type="EC" id="3.2.1.22" evidence="5"/>
<dbReference type="InterPro" id="IPR013780">
    <property type="entry name" value="Glyco_hydro_b"/>
</dbReference>
<dbReference type="InterPro" id="IPR041233">
    <property type="entry name" value="Melibiase_C"/>
</dbReference>
<evidence type="ECO:0000313" key="8">
    <source>
        <dbReference type="EMBL" id="SPE26297.1"/>
    </source>
</evidence>
<dbReference type="InterPro" id="IPR013785">
    <property type="entry name" value="Aldolase_TIM"/>
</dbReference>
<dbReference type="InterPro" id="IPR002241">
    <property type="entry name" value="Glyco_hydro_27"/>
</dbReference>
<evidence type="ECO:0000259" key="7">
    <source>
        <dbReference type="Pfam" id="PF17801"/>
    </source>
</evidence>
<evidence type="ECO:0000313" key="9">
    <source>
        <dbReference type="Proteomes" id="UP000239735"/>
    </source>
</evidence>
<gene>
    <name evidence="8" type="ORF">SBA5_540055</name>
</gene>
<evidence type="ECO:0000256" key="1">
    <source>
        <dbReference type="ARBA" id="ARBA00009743"/>
    </source>
</evidence>
<dbReference type="EMBL" id="OKRB01000113">
    <property type="protein sequence ID" value="SPE26297.1"/>
    <property type="molecule type" value="Genomic_DNA"/>
</dbReference>
<evidence type="ECO:0000256" key="5">
    <source>
        <dbReference type="RuleBase" id="RU361168"/>
    </source>
</evidence>
<protein>
    <recommendedName>
        <fullName evidence="5">Alpha-galactosidase</fullName>
        <ecNumber evidence="5">3.2.1.22</ecNumber>
    </recommendedName>
    <alternativeName>
        <fullName evidence="5">Melibiase</fullName>
    </alternativeName>
</protein>
<evidence type="ECO:0000256" key="4">
    <source>
        <dbReference type="ARBA" id="ARBA00023295"/>
    </source>
</evidence>
<dbReference type="InterPro" id="IPR017853">
    <property type="entry name" value="GH"/>
</dbReference>
<name>A0A2N9LSU4_9BACT</name>
<dbReference type="PANTHER" id="PTHR11452:SF42">
    <property type="entry name" value="ALPHA-GALACTOSIDASE"/>
    <property type="match status" value="1"/>
</dbReference>
<dbReference type="PANTHER" id="PTHR11452">
    <property type="entry name" value="ALPHA-GALACTOSIDASE/ALPHA-N-ACETYLGALACTOSAMINIDASE"/>
    <property type="match status" value="1"/>
</dbReference>
<dbReference type="Pfam" id="PF17801">
    <property type="entry name" value="Melibiase_C"/>
    <property type="match status" value="1"/>
</dbReference>
<comment type="catalytic activity">
    <reaction evidence="5">
        <text>Hydrolysis of terminal, non-reducing alpha-D-galactose residues in alpha-D-galactosides, including galactose oligosaccharides, galactomannans and galactolipids.</text>
        <dbReference type="EC" id="3.2.1.22"/>
    </reaction>
</comment>
<organism evidence="8 9">
    <name type="scientific">Candidatus Sulfuritelmatomonas gaucii</name>
    <dbReference type="NCBI Taxonomy" id="2043161"/>
    <lineage>
        <taxon>Bacteria</taxon>
        <taxon>Pseudomonadati</taxon>
        <taxon>Acidobacteriota</taxon>
        <taxon>Terriglobia</taxon>
        <taxon>Terriglobales</taxon>
        <taxon>Acidobacteriaceae</taxon>
        <taxon>Candidatus Sulfuritelmatomonas</taxon>
    </lineage>
</organism>
<feature type="domain" description="Alpha galactosidase C-terminal" evidence="7">
    <location>
        <begin position="403"/>
        <end position="460"/>
    </location>
</feature>
<comment type="similarity">
    <text evidence="1 5">Belongs to the glycosyl hydrolase 27 family.</text>
</comment>
<dbReference type="Proteomes" id="UP000239735">
    <property type="component" value="Unassembled WGS sequence"/>
</dbReference>
<dbReference type="SUPFAM" id="SSF51445">
    <property type="entry name" value="(Trans)glycosidases"/>
    <property type="match status" value="1"/>
</dbReference>
<keyword evidence="5" id="KW-1015">Disulfide bond</keyword>